<dbReference type="InParanoid" id="Q2H068"/>
<proteinExistence type="predicted"/>
<accession>Q2H068</accession>
<keyword evidence="2" id="KW-1185">Reference proteome</keyword>
<organism evidence="1 2">
    <name type="scientific">Chaetomium globosum (strain ATCC 6205 / CBS 148.51 / DSM 1962 / NBRC 6347 / NRRL 1970)</name>
    <name type="common">Soil fungus</name>
    <dbReference type="NCBI Taxonomy" id="306901"/>
    <lineage>
        <taxon>Eukaryota</taxon>
        <taxon>Fungi</taxon>
        <taxon>Dikarya</taxon>
        <taxon>Ascomycota</taxon>
        <taxon>Pezizomycotina</taxon>
        <taxon>Sordariomycetes</taxon>
        <taxon>Sordariomycetidae</taxon>
        <taxon>Sordariales</taxon>
        <taxon>Chaetomiaceae</taxon>
        <taxon>Chaetomium</taxon>
    </lineage>
</organism>
<dbReference type="HOGENOM" id="CLU_2468860_0_0_1"/>
<protein>
    <submittedName>
        <fullName evidence="1">Uncharacterized protein</fullName>
    </submittedName>
</protein>
<dbReference type="Proteomes" id="UP000001056">
    <property type="component" value="Unassembled WGS sequence"/>
</dbReference>
<dbReference type="RefSeq" id="XP_001224042.1">
    <property type="nucleotide sequence ID" value="XM_001224041.1"/>
</dbReference>
<dbReference type="EMBL" id="CH408032">
    <property type="protein sequence ID" value="EAQ88209.1"/>
    <property type="molecule type" value="Genomic_DNA"/>
</dbReference>
<dbReference type="STRING" id="306901.Q2H068"/>
<evidence type="ECO:0000313" key="2">
    <source>
        <dbReference type="Proteomes" id="UP000001056"/>
    </source>
</evidence>
<sequence>MVIKSRLGYVQFDIDEDDNFGKTGRVARKKKESRRADRKHLTGNAARELFLECLQLLLRKQVLWLIDYVPKEWRDRLPGWAHHSLLTS</sequence>
<dbReference type="OrthoDB" id="428577at2759"/>
<gene>
    <name evidence="1" type="ORF">CHGG_04828</name>
</gene>
<reference evidence="2" key="1">
    <citation type="journal article" date="2015" name="Genome Announc.">
        <title>Draft genome sequence of the cellulolytic fungus Chaetomium globosum.</title>
        <authorList>
            <person name="Cuomo C.A."/>
            <person name="Untereiner W.A."/>
            <person name="Ma L.-J."/>
            <person name="Grabherr M."/>
            <person name="Birren B.W."/>
        </authorList>
    </citation>
    <scope>NUCLEOTIDE SEQUENCE [LARGE SCALE GENOMIC DNA]</scope>
    <source>
        <strain evidence="2">ATCC 6205 / CBS 148.51 / DSM 1962 / NBRC 6347 / NRRL 1970</strain>
    </source>
</reference>
<dbReference type="VEuPathDB" id="FungiDB:CHGG_04828"/>
<name>Q2H068_CHAGB</name>
<evidence type="ECO:0000313" key="1">
    <source>
        <dbReference type="EMBL" id="EAQ88209.1"/>
    </source>
</evidence>
<dbReference type="AlphaFoldDB" id="Q2H068"/>
<dbReference type="GeneID" id="4393017"/>